<evidence type="ECO:0000313" key="9">
    <source>
        <dbReference type="Proteomes" id="UP000807504"/>
    </source>
</evidence>
<dbReference type="EMBL" id="JABXBU010002072">
    <property type="protein sequence ID" value="KAF8777335.1"/>
    <property type="molecule type" value="Genomic_DNA"/>
</dbReference>
<keyword evidence="9" id="KW-1185">Reference proteome</keyword>
<feature type="region of interest" description="Disordered" evidence="6">
    <location>
        <begin position="211"/>
        <end position="231"/>
    </location>
</feature>
<comment type="caution">
    <text evidence="8">The sequence shown here is derived from an EMBL/GenBank/DDBJ whole genome shotgun (WGS) entry which is preliminary data.</text>
</comment>
<name>A0A8T0ESJ7_ARGBR</name>
<keyword evidence="3" id="KW-0862">Zinc</keyword>
<evidence type="ECO:0000256" key="5">
    <source>
        <dbReference type="PROSITE-ProRule" id="PRU00309"/>
    </source>
</evidence>
<evidence type="ECO:0000256" key="4">
    <source>
        <dbReference type="ARBA" id="ARBA00023125"/>
    </source>
</evidence>
<dbReference type="GO" id="GO:0008270">
    <property type="term" value="F:zinc ion binding"/>
    <property type="evidence" value="ECO:0007669"/>
    <property type="project" value="UniProtKB-KW"/>
</dbReference>
<evidence type="ECO:0000256" key="6">
    <source>
        <dbReference type="SAM" id="MobiDB-lite"/>
    </source>
</evidence>
<evidence type="ECO:0000256" key="3">
    <source>
        <dbReference type="ARBA" id="ARBA00022833"/>
    </source>
</evidence>
<dbReference type="PANTHER" id="PTHR46600">
    <property type="entry name" value="THAP DOMAIN-CONTAINING"/>
    <property type="match status" value="1"/>
</dbReference>
<keyword evidence="2 5" id="KW-0863">Zinc-finger</keyword>
<keyword evidence="1" id="KW-0479">Metal-binding</keyword>
<dbReference type="SMART" id="SM00692">
    <property type="entry name" value="DM3"/>
    <property type="match status" value="1"/>
</dbReference>
<evidence type="ECO:0000313" key="8">
    <source>
        <dbReference type="EMBL" id="KAF8777335.1"/>
    </source>
</evidence>
<reference evidence="8" key="1">
    <citation type="journal article" date="2020" name="bioRxiv">
        <title>Chromosome-level reference genome of the European wasp spider Argiope bruennichi: a resource for studies on range expansion and evolutionary adaptation.</title>
        <authorList>
            <person name="Sheffer M.M."/>
            <person name="Hoppe A."/>
            <person name="Krehenwinkel H."/>
            <person name="Uhl G."/>
            <person name="Kuss A.W."/>
            <person name="Jensen L."/>
            <person name="Jensen C."/>
            <person name="Gillespie R.G."/>
            <person name="Hoff K.J."/>
            <person name="Prost S."/>
        </authorList>
    </citation>
    <scope>NUCLEOTIDE SEQUENCE</scope>
</reference>
<dbReference type="Pfam" id="PF05485">
    <property type="entry name" value="THAP"/>
    <property type="match status" value="1"/>
</dbReference>
<dbReference type="GO" id="GO:0005634">
    <property type="term" value="C:nucleus"/>
    <property type="evidence" value="ECO:0007669"/>
    <property type="project" value="TreeGrafter"/>
</dbReference>
<feature type="region of interest" description="Disordered" evidence="6">
    <location>
        <begin position="334"/>
        <end position="372"/>
    </location>
</feature>
<proteinExistence type="predicted"/>
<dbReference type="SUPFAM" id="SSF57716">
    <property type="entry name" value="Glucocorticoid receptor-like (DNA-binding domain)"/>
    <property type="match status" value="1"/>
</dbReference>
<dbReference type="Proteomes" id="UP000807504">
    <property type="component" value="Unassembled WGS sequence"/>
</dbReference>
<evidence type="ECO:0000256" key="1">
    <source>
        <dbReference type="ARBA" id="ARBA00022723"/>
    </source>
</evidence>
<dbReference type="InterPro" id="IPR026516">
    <property type="entry name" value="THAP1/10"/>
</dbReference>
<gene>
    <name evidence="8" type="ORF">HNY73_014206</name>
</gene>
<reference evidence="8" key="2">
    <citation type="submission" date="2020-06" db="EMBL/GenBank/DDBJ databases">
        <authorList>
            <person name="Sheffer M."/>
        </authorList>
    </citation>
    <scope>NUCLEOTIDE SEQUENCE</scope>
</reference>
<dbReference type="GO" id="GO:0006357">
    <property type="term" value="P:regulation of transcription by RNA polymerase II"/>
    <property type="evidence" value="ECO:0007669"/>
    <property type="project" value="TreeGrafter"/>
</dbReference>
<feature type="region of interest" description="Disordered" evidence="6">
    <location>
        <begin position="32"/>
        <end position="53"/>
    </location>
</feature>
<dbReference type="InterPro" id="IPR038441">
    <property type="entry name" value="THAP_Znf_sf"/>
</dbReference>
<keyword evidence="4 5" id="KW-0238">DNA-binding</keyword>
<dbReference type="GO" id="GO:0000978">
    <property type="term" value="F:RNA polymerase II cis-regulatory region sequence-specific DNA binding"/>
    <property type="evidence" value="ECO:0007669"/>
    <property type="project" value="TreeGrafter"/>
</dbReference>
<protein>
    <submittedName>
        <fullName evidence="8">THAP domain-containing protein 2</fullName>
    </submittedName>
</protein>
<feature type="compositionally biased region" description="Polar residues" evidence="6">
    <location>
        <begin position="40"/>
        <end position="53"/>
    </location>
</feature>
<dbReference type="InterPro" id="IPR006612">
    <property type="entry name" value="THAP_Znf"/>
</dbReference>
<evidence type="ECO:0000256" key="2">
    <source>
        <dbReference type="ARBA" id="ARBA00022771"/>
    </source>
</evidence>
<dbReference type="GO" id="GO:0003700">
    <property type="term" value="F:DNA-binding transcription factor activity"/>
    <property type="evidence" value="ECO:0007669"/>
    <property type="project" value="TreeGrafter"/>
</dbReference>
<feature type="domain" description="THAP-type" evidence="7">
    <location>
        <begin position="91"/>
        <end position="171"/>
    </location>
</feature>
<dbReference type="PROSITE" id="PS50950">
    <property type="entry name" value="ZF_THAP"/>
    <property type="match status" value="1"/>
</dbReference>
<dbReference type="AlphaFoldDB" id="A0A8T0ESJ7"/>
<accession>A0A8T0ESJ7</accession>
<evidence type="ECO:0000259" key="7">
    <source>
        <dbReference type="PROSITE" id="PS50950"/>
    </source>
</evidence>
<sequence>MTWRWRRIDLSLGIQFEQTPIHQSDYRMAGRIKQAERQAASRSAETPEQTQQRRLQHIEYLATKRAAETQKKERIIQDVIKRLPESGPSAMVNYCCAIGCKEKASADSSVSFHSFPKDEKRRKVWLARLKRENFTVRDSTKICSKHFASACFDREKFGGSWLKKTAVPTLFDFHLQPKTNGKKRIIQDAIVPLPDPGPSVAKCKNRWASIRDTFPETTEPRKKHKSSEVTYTQSIYEADNGKLLGNPEAEKPPSNSIKLENSTWPADFADFPDQSSSDQGPSMNFPEIKVEVNNFGGEERTDGNDSIIENSNCGFGYIVPNSLYEVVTKTEPSLSKKRTCAESDEGTASAKSNKKGELSSSESESVAVAQPEYKPAEHPIETFFKSMAATVMTFPPHLMAIAKLNVCKLITELELRALTEKNPFVVSQDGVNELLSENIIDICSENSISVENGTRNEEG</sequence>
<dbReference type="Gene3D" id="6.20.210.20">
    <property type="entry name" value="THAP domain"/>
    <property type="match status" value="1"/>
</dbReference>
<organism evidence="8 9">
    <name type="scientific">Argiope bruennichi</name>
    <name type="common">Wasp spider</name>
    <name type="synonym">Aranea bruennichi</name>
    <dbReference type="NCBI Taxonomy" id="94029"/>
    <lineage>
        <taxon>Eukaryota</taxon>
        <taxon>Metazoa</taxon>
        <taxon>Ecdysozoa</taxon>
        <taxon>Arthropoda</taxon>
        <taxon>Chelicerata</taxon>
        <taxon>Arachnida</taxon>
        <taxon>Araneae</taxon>
        <taxon>Araneomorphae</taxon>
        <taxon>Entelegynae</taxon>
        <taxon>Araneoidea</taxon>
        <taxon>Araneidae</taxon>
        <taxon>Argiope</taxon>
    </lineage>
</organism>
<dbReference type="PANTHER" id="PTHR46600:SF7">
    <property type="entry name" value="SI:DKEY-228B2.6-RELATED"/>
    <property type="match status" value="1"/>
</dbReference>
<dbReference type="SMART" id="SM00980">
    <property type="entry name" value="THAP"/>
    <property type="match status" value="1"/>
</dbReference>